<organism evidence="1 2">
    <name type="scientific">Nocardioides silvaticus</name>
    <dbReference type="NCBI Taxonomy" id="2201891"/>
    <lineage>
        <taxon>Bacteria</taxon>
        <taxon>Bacillati</taxon>
        <taxon>Actinomycetota</taxon>
        <taxon>Actinomycetes</taxon>
        <taxon>Propionibacteriales</taxon>
        <taxon>Nocardioidaceae</taxon>
        <taxon>Nocardioides</taxon>
    </lineage>
</organism>
<dbReference type="AlphaFoldDB" id="A0A316TX37"/>
<reference evidence="1 2" key="1">
    <citation type="submission" date="2018-05" db="EMBL/GenBank/DDBJ databases">
        <title>Nocardioides silvaticus genome.</title>
        <authorList>
            <person name="Li C."/>
            <person name="Wang G."/>
        </authorList>
    </citation>
    <scope>NUCLEOTIDE SEQUENCE [LARGE SCALE GENOMIC DNA]</scope>
    <source>
        <strain evidence="1 2">CCTCC AB 2018079</strain>
    </source>
</reference>
<sequence length="244" mass="25731">MPWTRSSALADEHRARLVAAGVDADILADTPVRLVTGPLPAWWHERGNALYLGDGVASVDLPGKLVDTLTYYEFSDVLIVAASPCNNMASLLVGGDGATVFLGPRSAFTGSEIYCGAHSTIVLNAETIATRCAIVDARNGGTIIAGADQLWAANVYVATDDMHRLEDAATGMRINPYGAHVRLGSHVWLGREAIVTGHCEIGDGAVVGTRAMVRGQKVPPSTAVAGCPARVIREDVRWSAEDTP</sequence>
<protein>
    <recommendedName>
        <fullName evidence="3">Acyltransferase</fullName>
    </recommendedName>
</protein>
<proteinExistence type="predicted"/>
<comment type="caution">
    <text evidence="1">The sequence shown here is derived from an EMBL/GenBank/DDBJ whole genome shotgun (WGS) entry which is preliminary data.</text>
</comment>
<name>A0A316TX37_9ACTN</name>
<gene>
    <name evidence="1" type="ORF">DJ010_00505</name>
</gene>
<keyword evidence="2" id="KW-1185">Reference proteome</keyword>
<dbReference type="Proteomes" id="UP000245507">
    <property type="component" value="Unassembled WGS sequence"/>
</dbReference>
<dbReference type="EMBL" id="QGDD01000001">
    <property type="protein sequence ID" value="PWN04176.1"/>
    <property type="molecule type" value="Genomic_DNA"/>
</dbReference>
<dbReference type="InterPro" id="IPR011004">
    <property type="entry name" value="Trimer_LpxA-like_sf"/>
</dbReference>
<dbReference type="SUPFAM" id="SSF51161">
    <property type="entry name" value="Trimeric LpxA-like enzymes"/>
    <property type="match status" value="1"/>
</dbReference>
<dbReference type="PANTHER" id="PTHR23416">
    <property type="entry name" value="SIALIC ACID SYNTHASE-RELATED"/>
    <property type="match status" value="1"/>
</dbReference>
<dbReference type="OrthoDB" id="2643438at2"/>
<accession>A0A316TX37</accession>
<dbReference type="Gene3D" id="2.160.10.10">
    <property type="entry name" value="Hexapeptide repeat proteins"/>
    <property type="match status" value="1"/>
</dbReference>
<evidence type="ECO:0000313" key="1">
    <source>
        <dbReference type="EMBL" id="PWN04176.1"/>
    </source>
</evidence>
<dbReference type="RefSeq" id="WP_109691683.1">
    <property type="nucleotide sequence ID" value="NZ_QGDD01000001.1"/>
</dbReference>
<evidence type="ECO:0000313" key="2">
    <source>
        <dbReference type="Proteomes" id="UP000245507"/>
    </source>
</evidence>
<dbReference type="InterPro" id="IPR051159">
    <property type="entry name" value="Hexapeptide_acetyltransf"/>
</dbReference>
<evidence type="ECO:0008006" key="3">
    <source>
        <dbReference type="Google" id="ProtNLM"/>
    </source>
</evidence>